<dbReference type="Proteomes" id="UP000199546">
    <property type="component" value="Unassembled WGS sequence"/>
</dbReference>
<comment type="similarity">
    <text evidence="4 8">Belongs to the cyclophilin-type PPIase family.</text>
</comment>
<dbReference type="PANTHER" id="PTHR45625:SF4">
    <property type="entry name" value="PEPTIDYLPROLYL ISOMERASE DOMAIN AND WD REPEAT-CONTAINING PROTEIN 1"/>
    <property type="match status" value="1"/>
</dbReference>
<dbReference type="Pfam" id="PF00160">
    <property type="entry name" value="Pro_isomerase"/>
    <property type="match status" value="1"/>
</dbReference>
<dbReference type="InterPro" id="IPR002130">
    <property type="entry name" value="Cyclophilin-type_PPIase_dom"/>
</dbReference>
<dbReference type="FunFam" id="2.40.100.10:FF:000028">
    <property type="entry name" value="Peptidyl-prolyl cis-trans isomerase"/>
    <property type="match status" value="1"/>
</dbReference>
<gene>
    <name evidence="10" type="ORF">SAMN05660657_05459</name>
</gene>
<evidence type="ECO:0000256" key="1">
    <source>
        <dbReference type="ARBA" id="ARBA00000971"/>
    </source>
</evidence>
<comment type="function">
    <text evidence="2 8">PPIases accelerate the folding of proteins. It catalyzes the cis-trans isomerization of proline imidic peptide bonds in oligopeptides.</text>
</comment>
<dbReference type="Gene3D" id="2.40.100.10">
    <property type="entry name" value="Cyclophilin-like"/>
    <property type="match status" value="1"/>
</dbReference>
<name>A0A1I7D844_9ACTN</name>
<evidence type="ECO:0000256" key="8">
    <source>
        <dbReference type="RuleBase" id="RU363019"/>
    </source>
</evidence>
<protein>
    <recommendedName>
        <fullName evidence="8">Peptidyl-prolyl cis-trans isomerase</fullName>
        <shortName evidence="8">PPIase</shortName>
        <ecNumber evidence="8">5.2.1.8</ecNumber>
    </recommendedName>
</protein>
<evidence type="ECO:0000256" key="4">
    <source>
        <dbReference type="ARBA" id="ARBA00007365"/>
    </source>
</evidence>
<dbReference type="STRING" id="1296565.SAMN05660657_05459"/>
<organism evidence="10 11">
    <name type="scientific">Geodermatophilus amargosae</name>
    <dbReference type="NCBI Taxonomy" id="1296565"/>
    <lineage>
        <taxon>Bacteria</taxon>
        <taxon>Bacillati</taxon>
        <taxon>Actinomycetota</taxon>
        <taxon>Actinomycetes</taxon>
        <taxon>Geodermatophilales</taxon>
        <taxon>Geodermatophilaceae</taxon>
        <taxon>Geodermatophilus</taxon>
    </lineage>
</organism>
<evidence type="ECO:0000313" key="10">
    <source>
        <dbReference type="EMBL" id="SFU07888.1"/>
    </source>
</evidence>
<dbReference type="SUPFAM" id="SSF50891">
    <property type="entry name" value="Cyclophilin-like"/>
    <property type="match status" value="1"/>
</dbReference>
<dbReference type="GO" id="GO:0006457">
    <property type="term" value="P:protein folding"/>
    <property type="evidence" value="ECO:0007669"/>
    <property type="project" value="InterPro"/>
</dbReference>
<dbReference type="EC" id="5.2.1.8" evidence="8"/>
<dbReference type="InterPro" id="IPR020892">
    <property type="entry name" value="Cyclophilin-type_PPIase_CS"/>
</dbReference>
<proteinExistence type="inferred from homology"/>
<keyword evidence="11" id="KW-1185">Reference proteome</keyword>
<dbReference type="GO" id="GO:0003755">
    <property type="term" value="F:peptidyl-prolyl cis-trans isomerase activity"/>
    <property type="evidence" value="ECO:0007669"/>
    <property type="project" value="UniProtKB-UniRule"/>
</dbReference>
<dbReference type="PIRSF" id="PIRSF001467">
    <property type="entry name" value="Peptidylpro_ismrse"/>
    <property type="match status" value="1"/>
</dbReference>
<dbReference type="PROSITE" id="PS50072">
    <property type="entry name" value="CSA_PPIASE_2"/>
    <property type="match status" value="1"/>
</dbReference>
<evidence type="ECO:0000256" key="2">
    <source>
        <dbReference type="ARBA" id="ARBA00002388"/>
    </source>
</evidence>
<dbReference type="PROSITE" id="PS00170">
    <property type="entry name" value="CSA_PPIASE_1"/>
    <property type="match status" value="1"/>
</dbReference>
<sequence>MEVVTESTPARRAVLHTNHGDITVDLFPDHAPKTVANFADLAEGRREWTHPATRQKTTDRLYDGTVFHRIIDGFMIQGGDPLGQGIGGPGYQFGDEFHPELTFNRPYLLAMANAGPGTNGSQFFITVGPTPHLNRKHTIFGEVADQSSREVVDRIAKVRTGRNDKPVEDVVIESVEVQRS</sequence>
<dbReference type="InterPro" id="IPR024936">
    <property type="entry name" value="Cyclophilin-type_PPIase"/>
</dbReference>
<evidence type="ECO:0000256" key="3">
    <source>
        <dbReference type="ARBA" id="ARBA00004496"/>
    </source>
</evidence>
<evidence type="ECO:0000313" key="11">
    <source>
        <dbReference type="Proteomes" id="UP000199546"/>
    </source>
</evidence>
<keyword evidence="6 8" id="KW-0697">Rotamase</keyword>
<accession>A0A1I7D844</accession>
<dbReference type="AlphaFoldDB" id="A0A1I7D844"/>
<dbReference type="InterPro" id="IPR044666">
    <property type="entry name" value="Cyclophilin_A-like"/>
</dbReference>
<evidence type="ECO:0000256" key="7">
    <source>
        <dbReference type="ARBA" id="ARBA00023235"/>
    </source>
</evidence>
<dbReference type="CDD" id="cd00317">
    <property type="entry name" value="cyclophilin"/>
    <property type="match status" value="1"/>
</dbReference>
<evidence type="ECO:0000256" key="6">
    <source>
        <dbReference type="ARBA" id="ARBA00023110"/>
    </source>
</evidence>
<reference evidence="11" key="1">
    <citation type="submission" date="2016-10" db="EMBL/GenBank/DDBJ databases">
        <authorList>
            <person name="Varghese N."/>
            <person name="Submissions S."/>
        </authorList>
    </citation>
    <scope>NUCLEOTIDE SEQUENCE [LARGE SCALE GENOMIC DNA]</scope>
    <source>
        <strain evidence="11">DSM 46136</strain>
    </source>
</reference>
<dbReference type="InterPro" id="IPR029000">
    <property type="entry name" value="Cyclophilin-like_dom_sf"/>
</dbReference>
<comment type="subcellular location">
    <subcellularLocation>
        <location evidence="3">Cytoplasm</location>
    </subcellularLocation>
</comment>
<dbReference type="GO" id="GO:0005737">
    <property type="term" value="C:cytoplasm"/>
    <property type="evidence" value="ECO:0007669"/>
    <property type="project" value="UniProtKB-SubCell"/>
</dbReference>
<comment type="catalytic activity">
    <reaction evidence="1 8">
        <text>[protein]-peptidylproline (omega=180) = [protein]-peptidylproline (omega=0)</text>
        <dbReference type="Rhea" id="RHEA:16237"/>
        <dbReference type="Rhea" id="RHEA-COMP:10747"/>
        <dbReference type="Rhea" id="RHEA-COMP:10748"/>
        <dbReference type="ChEBI" id="CHEBI:83833"/>
        <dbReference type="ChEBI" id="CHEBI:83834"/>
        <dbReference type="EC" id="5.2.1.8"/>
    </reaction>
</comment>
<keyword evidence="7 8" id="KW-0413">Isomerase</keyword>
<dbReference type="PRINTS" id="PR00153">
    <property type="entry name" value="CSAPPISMRASE"/>
</dbReference>
<dbReference type="EMBL" id="FPBA01000038">
    <property type="protein sequence ID" value="SFU07888.1"/>
    <property type="molecule type" value="Genomic_DNA"/>
</dbReference>
<evidence type="ECO:0000259" key="9">
    <source>
        <dbReference type="PROSITE" id="PS50072"/>
    </source>
</evidence>
<keyword evidence="5" id="KW-0963">Cytoplasm</keyword>
<evidence type="ECO:0000256" key="5">
    <source>
        <dbReference type="ARBA" id="ARBA00022490"/>
    </source>
</evidence>
<dbReference type="PANTHER" id="PTHR45625">
    <property type="entry name" value="PEPTIDYL-PROLYL CIS-TRANS ISOMERASE-RELATED"/>
    <property type="match status" value="1"/>
</dbReference>
<feature type="domain" description="PPIase cyclophilin-type" evidence="9">
    <location>
        <begin position="16"/>
        <end position="177"/>
    </location>
</feature>